<sequence>MNPYAMSVLLSSLSIGTTITISCHHWFLAWMSLEINTLAMVPLMSKMHHPRSTEAATKYFLIQASASALILFTIMLNAWLSGEWTMLNMQTQLSTVILTLAMIMKLGVAPLHFWLPDVLQGLDMMTCLILSTWQKLAPMALFLQINQNLNYNLLMSIGILSTLVGGWGGLNQTQFRKIMAFSSIAHLGWMMLILPFMSSLTLMNLVLYIMLTTTMFLMIMNMKAINISKMTYSWMKTPVLTTMMMMILMSMGGLPPTSGFMPKWLIIEELTKQNMMSAATLTMMSALLSLFFYLRLSYNISLTTTPSTSNSKLMWWFKPKSNMMLPLSVTLSTMILPLTPMIMNIYL</sequence>
<feature type="transmembrane region" description="Helical" evidence="17">
    <location>
        <begin position="178"/>
        <end position="196"/>
    </location>
</feature>
<dbReference type="AlphaFoldDB" id="Q644X0"/>
<dbReference type="EMBL" id="AY728219">
    <property type="protein sequence ID" value="AAU20514.1"/>
    <property type="molecule type" value="Genomic_DNA"/>
</dbReference>
<evidence type="ECO:0000256" key="13">
    <source>
        <dbReference type="ARBA" id="ARBA00023075"/>
    </source>
</evidence>
<comment type="catalytic activity">
    <reaction evidence="16 17">
        <text>a ubiquinone + NADH + 5 H(+)(in) = a ubiquinol + NAD(+) + 4 H(+)(out)</text>
        <dbReference type="Rhea" id="RHEA:29091"/>
        <dbReference type="Rhea" id="RHEA-COMP:9565"/>
        <dbReference type="Rhea" id="RHEA-COMP:9566"/>
        <dbReference type="ChEBI" id="CHEBI:15378"/>
        <dbReference type="ChEBI" id="CHEBI:16389"/>
        <dbReference type="ChEBI" id="CHEBI:17976"/>
        <dbReference type="ChEBI" id="CHEBI:57540"/>
        <dbReference type="ChEBI" id="CHEBI:57945"/>
        <dbReference type="EC" id="7.1.1.2"/>
    </reaction>
</comment>
<evidence type="ECO:0000259" key="19">
    <source>
        <dbReference type="Pfam" id="PF06444"/>
    </source>
</evidence>
<dbReference type="Pfam" id="PF06444">
    <property type="entry name" value="NADH_dehy_S2_C"/>
    <property type="match status" value="1"/>
</dbReference>
<geneLocation type="mitochondrion" evidence="20"/>
<evidence type="ECO:0000256" key="11">
    <source>
        <dbReference type="ARBA" id="ARBA00022989"/>
    </source>
</evidence>
<evidence type="ECO:0000256" key="5">
    <source>
        <dbReference type="ARBA" id="ARBA00022448"/>
    </source>
</evidence>
<evidence type="ECO:0000256" key="9">
    <source>
        <dbReference type="ARBA" id="ARBA00022967"/>
    </source>
</evidence>
<feature type="transmembrane region" description="Helical" evidence="17">
    <location>
        <begin position="234"/>
        <end position="255"/>
    </location>
</feature>
<evidence type="ECO:0000256" key="1">
    <source>
        <dbReference type="ARBA" id="ARBA00004448"/>
    </source>
</evidence>
<dbReference type="InterPro" id="IPR050175">
    <property type="entry name" value="Complex_I_Subunit_2"/>
</dbReference>
<dbReference type="PANTHER" id="PTHR46552">
    <property type="entry name" value="NADH-UBIQUINONE OXIDOREDUCTASE CHAIN 2"/>
    <property type="match status" value="1"/>
</dbReference>
<protein>
    <recommendedName>
        <fullName evidence="4 17">NADH-ubiquinone oxidoreductase chain 2</fullName>
        <ecNumber evidence="3 17">7.1.1.2</ecNumber>
    </recommendedName>
</protein>
<evidence type="ECO:0000256" key="8">
    <source>
        <dbReference type="ARBA" id="ARBA00022792"/>
    </source>
</evidence>
<name>Q644X0_9SALA</name>
<keyword evidence="14 17" id="KW-0496">Mitochondrion</keyword>
<feature type="transmembrane region" description="Helical" evidence="17">
    <location>
        <begin position="151"/>
        <end position="171"/>
    </location>
</feature>
<feature type="transmembrane region" description="Helical" evidence="17">
    <location>
        <begin position="275"/>
        <end position="294"/>
    </location>
</feature>
<evidence type="ECO:0000256" key="17">
    <source>
        <dbReference type="RuleBase" id="RU003403"/>
    </source>
</evidence>
<evidence type="ECO:0000256" key="10">
    <source>
        <dbReference type="ARBA" id="ARBA00022982"/>
    </source>
</evidence>
<evidence type="ECO:0000256" key="14">
    <source>
        <dbReference type="ARBA" id="ARBA00023128"/>
    </source>
</evidence>
<keyword evidence="7 17" id="KW-0812">Transmembrane</keyword>
<keyword evidence="6 17" id="KW-0679">Respiratory chain</keyword>
<keyword evidence="8 17" id="KW-0999">Mitochondrion inner membrane</keyword>
<dbReference type="EC" id="7.1.1.2" evidence="3 17"/>
<keyword evidence="10 17" id="KW-0249">Electron transport</keyword>
<reference evidence="20" key="1">
    <citation type="journal article" date="2004" name="Proc. Natl. Acad. Sci. U.S.A.">
        <title>Morphological homoplasy, life history evolution, and historical biogeography of plethodontid salamanders inferred from complete mitochondrial genomes.</title>
        <authorList>
            <person name="Mueller R.L."/>
            <person name="Macey J.R."/>
            <person name="Jaekel M."/>
            <person name="Wake D.B."/>
            <person name="Boore J.L."/>
        </authorList>
    </citation>
    <scope>NUCLEOTIDE SEQUENCE</scope>
</reference>
<dbReference type="PRINTS" id="PR01436">
    <property type="entry name" value="NADHDHGNASE2"/>
</dbReference>
<comment type="similarity">
    <text evidence="2 17">Belongs to the complex I subunit 2 family.</text>
</comment>
<feature type="transmembrane region" description="Helical" evidence="17">
    <location>
        <begin position="92"/>
        <end position="115"/>
    </location>
</feature>
<dbReference type="PANTHER" id="PTHR46552:SF1">
    <property type="entry name" value="NADH-UBIQUINONE OXIDOREDUCTASE CHAIN 2"/>
    <property type="match status" value="1"/>
</dbReference>
<dbReference type="InterPro" id="IPR010933">
    <property type="entry name" value="NADH_DH_su2_C"/>
</dbReference>
<dbReference type="InterPro" id="IPR003917">
    <property type="entry name" value="NADH_UbQ_OxRdtase_chain2"/>
</dbReference>
<accession>Q644X0</accession>
<feature type="transmembrane region" description="Helical" evidence="17">
    <location>
        <begin position="59"/>
        <end position="80"/>
    </location>
</feature>
<evidence type="ECO:0000259" key="18">
    <source>
        <dbReference type="Pfam" id="PF00361"/>
    </source>
</evidence>
<dbReference type="InterPro" id="IPR001750">
    <property type="entry name" value="ND/Mrp_TM"/>
</dbReference>
<evidence type="ECO:0000256" key="12">
    <source>
        <dbReference type="ARBA" id="ARBA00023027"/>
    </source>
</evidence>
<gene>
    <name evidence="20" type="primary">nad2</name>
</gene>
<keyword evidence="5" id="KW-0813">Transport</keyword>
<dbReference type="GO" id="GO:0006120">
    <property type="term" value="P:mitochondrial electron transport, NADH to ubiquinone"/>
    <property type="evidence" value="ECO:0007669"/>
    <property type="project" value="InterPro"/>
</dbReference>
<dbReference type="GO" id="GO:0008137">
    <property type="term" value="F:NADH dehydrogenase (ubiquinone) activity"/>
    <property type="evidence" value="ECO:0007669"/>
    <property type="project" value="UniProtKB-EC"/>
</dbReference>
<organism evidence="20">
    <name type="scientific">Rhyacotriton variegatus</name>
    <name type="common">southern torrent salamander</name>
    <dbReference type="NCBI Taxonomy" id="291264"/>
    <lineage>
        <taxon>Eukaryota</taxon>
        <taxon>Metazoa</taxon>
        <taxon>Chordata</taxon>
        <taxon>Craniata</taxon>
        <taxon>Vertebrata</taxon>
        <taxon>Euteleostomi</taxon>
        <taxon>Amphibia</taxon>
        <taxon>Batrachia</taxon>
        <taxon>Caudata</taxon>
        <taxon>Salamandroidea</taxon>
        <taxon>Rhyacotritonidae</taxon>
        <taxon>Rhyacotriton</taxon>
    </lineage>
</organism>
<evidence type="ECO:0000256" key="2">
    <source>
        <dbReference type="ARBA" id="ARBA00007012"/>
    </source>
</evidence>
<evidence type="ECO:0000256" key="7">
    <source>
        <dbReference type="ARBA" id="ARBA00022692"/>
    </source>
</evidence>
<evidence type="ECO:0000256" key="6">
    <source>
        <dbReference type="ARBA" id="ARBA00022660"/>
    </source>
</evidence>
<feature type="domain" description="NADH:quinone oxidoreductase/Mrp antiporter transmembrane" evidence="18">
    <location>
        <begin position="25"/>
        <end position="288"/>
    </location>
</feature>
<keyword evidence="15 17" id="KW-0472">Membrane</keyword>
<dbReference type="Pfam" id="PF00361">
    <property type="entry name" value="Proton_antipo_M"/>
    <property type="match status" value="1"/>
</dbReference>
<evidence type="ECO:0000256" key="3">
    <source>
        <dbReference type="ARBA" id="ARBA00012944"/>
    </source>
</evidence>
<evidence type="ECO:0000256" key="15">
    <source>
        <dbReference type="ARBA" id="ARBA00023136"/>
    </source>
</evidence>
<keyword evidence="9 17" id="KW-1278">Translocase</keyword>
<proteinExistence type="inferred from homology"/>
<keyword evidence="12 17" id="KW-0520">NAD</keyword>
<evidence type="ECO:0000313" key="20">
    <source>
        <dbReference type="EMBL" id="AAU20514.1"/>
    </source>
</evidence>
<comment type="function">
    <text evidence="17">Core subunit of the mitochondrial membrane respiratory chain NADH dehydrogenase (Complex I) which catalyzes electron transfer from NADH through the respiratory chain, using ubiquinone as an electron acceptor. Essential for the catalytic activity and assembly of complex I.</text>
</comment>
<dbReference type="GO" id="GO:0005743">
    <property type="term" value="C:mitochondrial inner membrane"/>
    <property type="evidence" value="ECO:0007669"/>
    <property type="project" value="UniProtKB-SubCell"/>
</dbReference>
<evidence type="ECO:0000256" key="4">
    <source>
        <dbReference type="ARBA" id="ARBA00021008"/>
    </source>
</evidence>
<feature type="domain" description="NADH dehydrogenase subunit 2 C-terminal" evidence="19">
    <location>
        <begin position="290"/>
        <end position="343"/>
    </location>
</feature>
<comment type="subcellular location">
    <subcellularLocation>
        <location evidence="1 17">Mitochondrion inner membrane</location>
        <topology evidence="1 17">Multi-pass membrane protein</topology>
    </subcellularLocation>
</comment>
<feature type="transmembrane region" description="Helical" evidence="17">
    <location>
        <begin position="324"/>
        <end position="346"/>
    </location>
</feature>
<feature type="transmembrane region" description="Helical" evidence="17">
    <location>
        <begin position="202"/>
        <end position="222"/>
    </location>
</feature>
<keyword evidence="13 17" id="KW-0830">Ubiquinone</keyword>
<evidence type="ECO:0000256" key="16">
    <source>
        <dbReference type="ARBA" id="ARBA00049551"/>
    </source>
</evidence>
<keyword evidence="11 17" id="KW-1133">Transmembrane helix</keyword>